<name>A0A6J6SIC1_9ZZZZ</name>
<dbReference type="EMBL" id="CAEZYQ010000004">
    <property type="protein sequence ID" value="CAB4733969.1"/>
    <property type="molecule type" value="Genomic_DNA"/>
</dbReference>
<gene>
    <name evidence="1" type="ORF">UFOPK2761_00720</name>
</gene>
<reference evidence="1" key="1">
    <citation type="submission" date="2020-05" db="EMBL/GenBank/DDBJ databases">
        <authorList>
            <person name="Chiriac C."/>
            <person name="Salcher M."/>
            <person name="Ghai R."/>
            <person name="Kavagutti S V."/>
        </authorList>
    </citation>
    <scope>NUCLEOTIDE SEQUENCE</scope>
</reference>
<dbReference type="SUPFAM" id="SSF159245">
    <property type="entry name" value="AttH-like"/>
    <property type="match status" value="1"/>
</dbReference>
<accession>A0A6J6SIC1</accession>
<proteinExistence type="predicted"/>
<organism evidence="1">
    <name type="scientific">freshwater metagenome</name>
    <dbReference type="NCBI Taxonomy" id="449393"/>
    <lineage>
        <taxon>unclassified sequences</taxon>
        <taxon>metagenomes</taxon>
        <taxon>ecological metagenomes</taxon>
    </lineage>
</organism>
<dbReference type="AlphaFoldDB" id="A0A6J6SIC1"/>
<protein>
    <submittedName>
        <fullName evidence="1">Unannotated protein</fullName>
    </submittedName>
</protein>
<evidence type="ECO:0000313" key="1">
    <source>
        <dbReference type="EMBL" id="CAB4733969.1"/>
    </source>
</evidence>
<sequence>MAASARGALGPLDEYPIHQVPQPIGWPGPSDRHFYDRCYFNAHDRTGDIFVISGMGYYPNLRTKDAYFLVTRGTEQTAVHLGGAIDDDRLDQRVGGYRLEVIEPLHKIRMVLEETEGLACDLTWEGSFEVVQEQRHIMRQGTRVVLDAQRFAQVGTWSGSLSVDGTEIAVSPDTWVGSRDRSWGIRPVGEAEPAGRPADFDGMWWLYVPLRFDDYMICLIIQEDGEGTRTLNDCTRVWEDGRVEQLGWPQVTIHYTPGGRMPTGASIECQTRQGPLHLEVESRLAAPLHFGGGYGGDQDWLHGQWHGEEFVERRTYDLTSDAVRSMLMFGCVDHVGRAVVTEPSRGSGTTEGFGLFEHFCVGKHEPSGFTDFFSTAP</sequence>